<feature type="region of interest" description="Disordered" evidence="1">
    <location>
        <begin position="1"/>
        <end position="44"/>
    </location>
</feature>
<organism evidence="2 3">
    <name type="scientific">Portunus trituberculatus</name>
    <name type="common">Swimming crab</name>
    <name type="synonym">Neptunus trituberculatus</name>
    <dbReference type="NCBI Taxonomy" id="210409"/>
    <lineage>
        <taxon>Eukaryota</taxon>
        <taxon>Metazoa</taxon>
        <taxon>Ecdysozoa</taxon>
        <taxon>Arthropoda</taxon>
        <taxon>Crustacea</taxon>
        <taxon>Multicrustacea</taxon>
        <taxon>Malacostraca</taxon>
        <taxon>Eumalacostraca</taxon>
        <taxon>Eucarida</taxon>
        <taxon>Decapoda</taxon>
        <taxon>Pleocyemata</taxon>
        <taxon>Brachyura</taxon>
        <taxon>Eubrachyura</taxon>
        <taxon>Portunoidea</taxon>
        <taxon>Portunidae</taxon>
        <taxon>Portuninae</taxon>
        <taxon>Portunus</taxon>
    </lineage>
</organism>
<dbReference type="EMBL" id="VSRR010011179">
    <property type="protein sequence ID" value="MPC52828.1"/>
    <property type="molecule type" value="Genomic_DNA"/>
</dbReference>
<evidence type="ECO:0000256" key="1">
    <source>
        <dbReference type="SAM" id="MobiDB-lite"/>
    </source>
</evidence>
<reference evidence="2 3" key="1">
    <citation type="submission" date="2019-05" db="EMBL/GenBank/DDBJ databases">
        <title>Another draft genome of Portunus trituberculatus and its Hox gene families provides insights of decapod evolution.</title>
        <authorList>
            <person name="Jeong J.-H."/>
            <person name="Song I."/>
            <person name="Kim S."/>
            <person name="Choi T."/>
            <person name="Kim D."/>
            <person name="Ryu S."/>
            <person name="Kim W."/>
        </authorList>
    </citation>
    <scope>NUCLEOTIDE SEQUENCE [LARGE SCALE GENOMIC DNA]</scope>
    <source>
        <tissue evidence="2">Muscle</tissue>
    </source>
</reference>
<dbReference type="Proteomes" id="UP000324222">
    <property type="component" value="Unassembled WGS sequence"/>
</dbReference>
<proteinExistence type="predicted"/>
<evidence type="ECO:0000313" key="2">
    <source>
        <dbReference type="EMBL" id="MPC52828.1"/>
    </source>
</evidence>
<gene>
    <name evidence="2" type="ORF">E2C01_046707</name>
</gene>
<accession>A0A5B7G6W4</accession>
<sequence length="70" mass="8074">MSPHTKLTHIQQGVEDLSSTDRGSQRYPTQPRNFSTERQQNRNIRKCPQERLPIPPTQLKVLLITGLIHS</sequence>
<evidence type="ECO:0000313" key="3">
    <source>
        <dbReference type="Proteomes" id="UP000324222"/>
    </source>
</evidence>
<feature type="compositionally biased region" description="Polar residues" evidence="1">
    <location>
        <begin position="20"/>
        <end position="42"/>
    </location>
</feature>
<comment type="caution">
    <text evidence="2">The sequence shown here is derived from an EMBL/GenBank/DDBJ whole genome shotgun (WGS) entry which is preliminary data.</text>
</comment>
<name>A0A5B7G6W4_PORTR</name>
<dbReference type="AlphaFoldDB" id="A0A5B7G6W4"/>
<protein>
    <submittedName>
        <fullName evidence="2">Uncharacterized protein</fullName>
    </submittedName>
</protein>
<keyword evidence="3" id="KW-1185">Reference proteome</keyword>